<keyword evidence="9" id="KW-1185">Reference proteome</keyword>
<dbReference type="OrthoDB" id="691673at2759"/>
<keyword evidence="6" id="KW-0175">Coiled coil</keyword>
<feature type="compositionally biased region" description="Low complexity" evidence="7">
    <location>
        <begin position="175"/>
        <end position="190"/>
    </location>
</feature>
<evidence type="ECO:0000256" key="7">
    <source>
        <dbReference type="SAM" id="MobiDB-lite"/>
    </source>
</evidence>
<organism evidence="9 10">
    <name type="scientific">Momordica charantia</name>
    <name type="common">Bitter gourd</name>
    <name type="synonym">Balsam pear</name>
    <dbReference type="NCBI Taxonomy" id="3673"/>
    <lineage>
        <taxon>Eukaryota</taxon>
        <taxon>Viridiplantae</taxon>
        <taxon>Streptophyta</taxon>
        <taxon>Embryophyta</taxon>
        <taxon>Tracheophyta</taxon>
        <taxon>Spermatophyta</taxon>
        <taxon>Magnoliopsida</taxon>
        <taxon>eudicotyledons</taxon>
        <taxon>Gunneridae</taxon>
        <taxon>Pentapetalae</taxon>
        <taxon>rosids</taxon>
        <taxon>fabids</taxon>
        <taxon>Cucurbitales</taxon>
        <taxon>Cucurbitaceae</taxon>
        <taxon>Momordiceae</taxon>
        <taxon>Momordica</taxon>
    </lineage>
</organism>
<evidence type="ECO:0000256" key="4">
    <source>
        <dbReference type="ARBA" id="ARBA00023163"/>
    </source>
</evidence>
<dbReference type="GeneID" id="111008249"/>
<reference evidence="10" key="1">
    <citation type="submission" date="2025-08" db="UniProtKB">
        <authorList>
            <consortium name="RefSeq"/>
        </authorList>
    </citation>
    <scope>IDENTIFICATION</scope>
    <source>
        <strain evidence="10">OHB3-1</strain>
    </source>
</reference>
<keyword evidence="5" id="KW-0539">Nucleus</keyword>
<evidence type="ECO:0000256" key="3">
    <source>
        <dbReference type="ARBA" id="ARBA00023125"/>
    </source>
</evidence>
<dbReference type="KEGG" id="mcha:111008249"/>
<keyword evidence="3" id="KW-0238">DNA-binding</keyword>
<dbReference type="GO" id="GO:0003677">
    <property type="term" value="F:DNA binding"/>
    <property type="evidence" value="ECO:0007669"/>
    <property type="project" value="UniProtKB-KW"/>
</dbReference>
<evidence type="ECO:0000256" key="6">
    <source>
        <dbReference type="SAM" id="Coils"/>
    </source>
</evidence>
<evidence type="ECO:0000256" key="2">
    <source>
        <dbReference type="ARBA" id="ARBA00023015"/>
    </source>
</evidence>
<accession>A0A6J1C4P6</accession>
<protein>
    <submittedName>
        <fullName evidence="10">Trihelix transcription factor GT-3b-like</fullName>
    </submittedName>
</protein>
<feature type="domain" description="Myb-like" evidence="8">
    <location>
        <begin position="11"/>
        <end position="82"/>
    </location>
</feature>
<evidence type="ECO:0000313" key="10">
    <source>
        <dbReference type="RefSeq" id="XP_022136574.1"/>
    </source>
</evidence>
<dbReference type="AlphaFoldDB" id="A0A6J1C4P6"/>
<evidence type="ECO:0000256" key="1">
    <source>
        <dbReference type="ARBA" id="ARBA00004123"/>
    </source>
</evidence>
<dbReference type="Proteomes" id="UP000504603">
    <property type="component" value="Unplaced"/>
</dbReference>
<dbReference type="GO" id="GO:0006355">
    <property type="term" value="P:regulation of DNA-templated transcription"/>
    <property type="evidence" value="ECO:0007669"/>
    <property type="project" value="UniProtKB-ARBA"/>
</dbReference>
<dbReference type="Pfam" id="PF13837">
    <property type="entry name" value="Myb_DNA-bind_4"/>
    <property type="match status" value="1"/>
</dbReference>
<keyword evidence="4" id="KW-0804">Transcription</keyword>
<dbReference type="PROSITE" id="PS50090">
    <property type="entry name" value="MYB_LIKE"/>
    <property type="match status" value="1"/>
</dbReference>
<dbReference type="GO" id="GO:0005634">
    <property type="term" value="C:nucleus"/>
    <property type="evidence" value="ECO:0007669"/>
    <property type="project" value="UniProtKB-SubCell"/>
</dbReference>
<proteinExistence type="predicted"/>
<feature type="coiled-coil region" evidence="6">
    <location>
        <begin position="227"/>
        <end position="254"/>
    </location>
</feature>
<evidence type="ECO:0000313" key="9">
    <source>
        <dbReference type="Proteomes" id="UP000504603"/>
    </source>
</evidence>
<name>A0A6J1C4P6_MOMCH</name>
<dbReference type="FunFam" id="1.10.10.60:FF:000032">
    <property type="entry name" value="Zinc finger and SCAN domain-containing 20"/>
    <property type="match status" value="1"/>
</dbReference>
<dbReference type="InterPro" id="IPR001005">
    <property type="entry name" value="SANT/Myb"/>
</dbReference>
<comment type="subcellular location">
    <subcellularLocation>
        <location evidence="1">Nucleus</location>
    </subcellularLocation>
</comment>
<feature type="region of interest" description="Disordered" evidence="7">
    <location>
        <begin position="130"/>
        <end position="190"/>
    </location>
</feature>
<dbReference type="Gene3D" id="1.10.10.60">
    <property type="entry name" value="Homeodomain-like"/>
    <property type="match status" value="1"/>
</dbReference>
<dbReference type="PANTHER" id="PTHR21654">
    <property type="entry name" value="FI21293P1"/>
    <property type="match status" value="1"/>
</dbReference>
<dbReference type="InterPro" id="IPR044822">
    <property type="entry name" value="Myb_DNA-bind_4"/>
</dbReference>
<keyword evidence="2" id="KW-0805">Transcription regulation</keyword>
<sequence length="283" mass="33541">MLSSMSSSAMAATAQQHQWSEEETREFIRIRADLERDLTAVSTGEGPATKKKTLWEMASARMRERGFWRTADQCKCKWKNLLSRYKGKETSHKDFGWQCPFFEEIHAVFAERGKAMQRLLLEPEAGSMMTKKRARERSLDEGYSDLKEHNEDESEEEMATQSHSQKKKAIRTLPAKSSRATDSKSSSSSTSNEILEMLKGYFQWQQRMELEWREILEIHYNKRRLFEQEWRDSMEKLERERLMAEQAWREREEERRKRQDIRAEGMDALLKTLLNKLERGNNL</sequence>
<dbReference type="CDD" id="cd12203">
    <property type="entry name" value="GT1"/>
    <property type="match status" value="1"/>
</dbReference>
<dbReference type="RefSeq" id="XP_022136574.1">
    <property type="nucleotide sequence ID" value="XM_022280882.1"/>
</dbReference>
<feature type="compositionally biased region" description="Basic and acidic residues" evidence="7">
    <location>
        <begin position="136"/>
        <end position="150"/>
    </location>
</feature>
<gene>
    <name evidence="10" type="primary">LOC111008249</name>
</gene>
<evidence type="ECO:0000259" key="8">
    <source>
        <dbReference type="PROSITE" id="PS50090"/>
    </source>
</evidence>
<evidence type="ECO:0000256" key="5">
    <source>
        <dbReference type="ARBA" id="ARBA00023242"/>
    </source>
</evidence>
<dbReference type="PANTHER" id="PTHR21654:SF84">
    <property type="entry name" value="SI:DKEY-66I24.7"/>
    <property type="match status" value="1"/>
</dbReference>